<keyword evidence="3" id="KW-0862">Zinc</keyword>
<dbReference type="GO" id="GO:0005547">
    <property type="term" value="F:phosphatidylinositol-3,4,5-trisphosphate binding"/>
    <property type="evidence" value="ECO:0007669"/>
    <property type="project" value="TreeGrafter"/>
</dbReference>
<evidence type="ECO:0000256" key="1">
    <source>
        <dbReference type="ARBA" id="ARBA00022723"/>
    </source>
</evidence>
<reference evidence="7" key="2">
    <citation type="journal article" date="2007" name="PLoS Biol.">
        <title>Survey sequencing and comparative analysis of the elephant shark (Callorhinchus milii) genome.</title>
        <authorList>
            <person name="Venkatesh B."/>
            <person name="Kirkness E.F."/>
            <person name="Loh Y.H."/>
            <person name="Halpern A.L."/>
            <person name="Lee A.P."/>
            <person name="Johnson J."/>
            <person name="Dandona N."/>
            <person name="Viswanathan L.D."/>
            <person name="Tay A."/>
            <person name="Venter J.C."/>
            <person name="Strausberg R.L."/>
            <person name="Brenner S."/>
        </authorList>
    </citation>
    <scope>NUCLEOTIDE SEQUENCE [LARGE SCALE GENOMIC DNA]</scope>
</reference>
<dbReference type="SMART" id="SM00064">
    <property type="entry name" value="FYVE"/>
    <property type="match status" value="1"/>
</dbReference>
<dbReference type="InParanoid" id="A0A4W3GDV4"/>
<reference evidence="7" key="1">
    <citation type="journal article" date="2006" name="Science">
        <title>Ancient noncoding elements conserved in the human genome.</title>
        <authorList>
            <person name="Venkatesh B."/>
            <person name="Kirkness E.F."/>
            <person name="Loh Y.H."/>
            <person name="Halpern A.L."/>
            <person name="Lee A.P."/>
            <person name="Johnson J."/>
            <person name="Dandona N."/>
            <person name="Viswanathan L.D."/>
            <person name="Tay A."/>
            <person name="Venter J.C."/>
            <person name="Strausberg R.L."/>
            <person name="Brenner S."/>
        </authorList>
    </citation>
    <scope>NUCLEOTIDE SEQUENCE [LARGE SCALE GENOMIC DNA]</scope>
</reference>
<dbReference type="GO" id="GO:0043325">
    <property type="term" value="F:phosphatidylinositol-3,4-bisphosphate binding"/>
    <property type="evidence" value="ECO:0007669"/>
    <property type="project" value="TreeGrafter"/>
</dbReference>
<reference evidence="6" key="5">
    <citation type="submission" date="2025-09" db="UniProtKB">
        <authorList>
            <consortium name="Ensembl"/>
        </authorList>
    </citation>
    <scope>IDENTIFICATION</scope>
</reference>
<dbReference type="InterPro" id="IPR013083">
    <property type="entry name" value="Znf_RING/FYVE/PHD"/>
</dbReference>
<evidence type="ECO:0000259" key="5">
    <source>
        <dbReference type="PROSITE" id="PS50178"/>
    </source>
</evidence>
<dbReference type="InterPro" id="IPR000306">
    <property type="entry name" value="Znf_FYVE"/>
</dbReference>
<evidence type="ECO:0000256" key="3">
    <source>
        <dbReference type="ARBA" id="ARBA00022833"/>
    </source>
</evidence>
<reference evidence="6" key="4">
    <citation type="submission" date="2025-08" db="UniProtKB">
        <authorList>
            <consortium name="Ensembl"/>
        </authorList>
    </citation>
    <scope>IDENTIFICATION</scope>
</reference>
<dbReference type="PANTHER" id="PTHR46624">
    <property type="entry name" value="AGAP002036-PA"/>
    <property type="match status" value="1"/>
</dbReference>
<dbReference type="Ensembl" id="ENSCMIT00000001075.1">
    <property type="protein sequence ID" value="ENSCMIP00000001022.1"/>
    <property type="gene ID" value="ENSCMIG00000000689.1"/>
</dbReference>
<dbReference type="InterPro" id="IPR042427">
    <property type="entry name" value="ZFYV1"/>
</dbReference>
<dbReference type="SUPFAM" id="SSF57903">
    <property type="entry name" value="FYVE/PHD zinc finger"/>
    <property type="match status" value="1"/>
</dbReference>
<keyword evidence="2 4" id="KW-0863">Zinc-finger</keyword>
<dbReference type="AlphaFoldDB" id="A0A4W3GDV4"/>
<keyword evidence="1" id="KW-0479">Metal-binding</keyword>
<accession>A0A4W3GDV4</accession>
<dbReference type="GeneTree" id="ENSGT00940000165302"/>
<keyword evidence="7" id="KW-1185">Reference proteome</keyword>
<organism evidence="6 7">
    <name type="scientific">Callorhinchus milii</name>
    <name type="common">Ghost shark</name>
    <dbReference type="NCBI Taxonomy" id="7868"/>
    <lineage>
        <taxon>Eukaryota</taxon>
        <taxon>Metazoa</taxon>
        <taxon>Chordata</taxon>
        <taxon>Craniata</taxon>
        <taxon>Vertebrata</taxon>
        <taxon>Chondrichthyes</taxon>
        <taxon>Holocephali</taxon>
        <taxon>Chimaeriformes</taxon>
        <taxon>Callorhinchidae</taxon>
        <taxon>Callorhinchus</taxon>
    </lineage>
</organism>
<dbReference type="Gene3D" id="3.30.40.10">
    <property type="entry name" value="Zinc/RING finger domain, C3HC4 (zinc finger)"/>
    <property type="match status" value="1"/>
</dbReference>
<dbReference type="STRING" id="7868.ENSCMIP00000001022"/>
<protein>
    <recommendedName>
        <fullName evidence="5">FYVE-type domain-containing protein</fullName>
    </recommendedName>
</protein>
<dbReference type="Pfam" id="PF01363">
    <property type="entry name" value="FYVE"/>
    <property type="match status" value="1"/>
</dbReference>
<dbReference type="CDD" id="cd15734">
    <property type="entry name" value="FYVE_ZFYV1"/>
    <property type="match status" value="1"/>
</dbReference>
<reference evidence="7" key="3">
    <citation type="journal article" date="2014" name="Nature">
        <title>Elephant shark genome provides unique insights into gnathostome evolution.</title>
        <authorList>
            <consortium name="International Elephant Shark Genome Sequencing Consortium"/>
            <person name="Venkatesh B."/>
            <person name="Lee A.P."/>
            <person name="Ravi V."/>
            <person name="Maurya A.K."/>
            <person name="Lian M.M."/>
            <person name="Swann J.B."/>
            <person name="Ohta Y."/>
            <person name="Flajnik M.F."/>
            <person name="Sutoh Y."/>
            <person name="Kasahara M."/>
            <person name="Hoon S."/>
            <person name="Gangu V."/>
            <person name="Roy S.W."/>
            <person name="Irimia M."/>
            <person name="Korzh V."/>
            <person name="Kondrychyn I."/>
            <person name="Lim Z.W."/>
            <person name="Tay B.H."/>
            <person name="Tohari S."/>
            <person name="Kong K.W."/>
            <person name="Ho S."/>
            <person name="Lorente-Galdos B."/>
            <person name="Quilez J."/>
            <person name="Marques-Bonet T."/>
            <person name="Raney B.J."/>
            <person name="Ingham P.W."/>
            <person name="Tay A."/>
            <person name="Hillier L.W."/>
            <person name="Minx P."/>
            <person name="Boehm T."/>
            <person name="Wilson R.K."/>
            <person name="Brenner S."/>
            <person name="Warren W.C."/>
        </authorList>
    </citation>
    <scope>NUCLEOTIDE SEQUENCE [LARGE SCALE GENOMIC DNA]</scope>
</reference>
<dbReference type="InterPro" id="IPR017455">
    <property type="entry name" value="Znf_FYVE-rel"/>
</dbReference>
<evidence type="ECO:0000313" key="7">
    <source>
        <dbReference type="Proteomes" id="UP000314986"/>
    </source>
</evidence>
<dbReference type="PANTHER" id="PTHR46624:SF2">
    <property type="entry name" value="SI:CH211-11N16.2-RELATED"/>
    <property type="match status" value="1"/>
</dbReference>
<dbReference type="GO" id="GO:0005545">
    <property type="term" value="F:1-phosphatidylinositol binding"/>
    <property type="evidence" value="ECO:0007669"/>
    <property type="project" value="TreeGrafter"/>
</dbReference>
<name>A0A4W3GDV4_CALMI</name>
<dbReference type="InterPro" id="IPR011011">
    <property type="entry name" value="Znf_FYVE_PHD"/>
</dbReference>
<proteinExistence type="predicted"/>
<evidence type="ECO:0000256" key="4">
    <source>
        <dbReference type="PROSITE-ProRule" id="PRU00091"/>
    </source>
</evidence>
<feature type="domain" description="FYVE-type" evidence="5">
    <location>
        <begin position="71"/>
        <end position="131"/>
    </location>
</feature>
<dbReference type="GO" id="GO:0008270">
    <property type="term" value="F:zinc ion binding"/>
    <property type="evidence" value="ECO:0007669"/>
    <property type="project" value="UniProtKB-KW"/>
</dbReference>
<dbReference type="PROSITE" id="PS50178">
    <property type="entry name" value="ZF_FYVE"/>
    <property type="match status" value="1"/>
</dbReference>
<dbReference type="GO" id="GO:0140042">
    <property type="term" value="P:lipid droplet formation"/>
    <property type="evidence" value="ECO:0007669"/>
    <property type="project" value="TreeGrafter"/>
</dbReference>
<dbReference type="Proteomes" id="UP000314986">
    <property type="component" value="Unassembled WGS sequence"/>
</dbReference>
<evidence type="ECO:0000313" key="6">
    <source>
        <dbReference type="Ensembl" id="ENSCMIP00000001022.1"/>
    </source>
</evidence>
<evidence type="ECO:0000256" key="2">
    <source>
        <dbReference type="ARBA" id="ARBA00022771"/>
    </source>
</evidence>
<sequence length="133" mass="14304">AKPTHISAIALPIGGSGEHFAFTAAGGEGEGLLARRFAEAAESTLHAVSSVVDYPLGFVKEAARPEYWVPDHQMVKCHHCEKAFTPDTPKHHCRCCGEGFCTDCSGSQRSVPSRGWDHPVRVCVGCNEKKGDL</sequence>
<dbReference type="GO" id="GO:0032266">
    <property type="term" value="F:phosphatidylinositol-3-phosphate binding"/>
    <property type="evidence" value="ECO:0007669"/>
    <property type="project" value="TreeGrafter"/>
</dbReference>
<dbReference type="GO" id="GO:0005811">
    <property type="term" value="C:lipid droplet"/>
    <property type="evidence" value="ECO:0007669"/>
    <property type="project" value="TreeGrafter"/>
</dbReference>